<reference evidence="9 10" key="1">
    <citation type="submission" date="2019-08" db="EMBL/GenBank/DDBJ databases">
        <title>Complete genome sequence of Thermosulfurimonas marina SU872T, an anaerobic thermophilic chemolithoautotrophic bacterium isolated from a shallow marine hydrothermal vent.</title>
        <authorList>
            <person name="Allioux M."/>
            <person name="Jebbar M."/>
            <person name="Slobodkina G."/>
            <person name="Slobodkin A."/>
            <person name="Moalic Y."/>
            <person name="Frolova A."/>
            <person name="Shao Z."/>
            <person name="Alain K."/>
        </authorList>
    </citation>
    <scope>NUCLEOTIDE SEQUENCE [LARGE SCALE GENOMIC DNA]</scope>
    <source>
        <strain evidence="9 10">SU872</strain>
    </source>
</reference>
<protein>
    <submittedName>
        <fullName evidence="9">4Fe-4S dicluster domain-containing protein</fullName>
    </submittedName>
</protein>
<dbReference type="InterPro" id="IPR018449">
    <property type="entry name" value="NIL_domain"/>
</dbReference>
<dbReference type="PROSITE" id="PS51379">
    <property type="entry name" value="4FE4S_FER_2"/>
    <property type="match status" value="2"/>
</dbReference>
<dbReference type="Gene3D" id="3.30.70.260">
    <property type="match status" value="1"/>
</dbReference>
<keyword evidence="5" id="KW-0249">Electron transport</keyword>
<evidence type="ECO:0000256" key="7">
    <source>
        <dbReference type="ARBA" id="ARBA00023014"/>
    </source>
</evidence>
<dbReference type="InterPro" id="IPR045865">
    <property type="entry name" value="ACT-like_dom_sf"/>
</dbReference>
<evidence type="ECO:0000256" key="2">
    <source>
        <dbReference type="ARBA" id="ARBA00022485"/>
    </source>
</evidence>
<evidence type="ECO:0000313" key="10">
    <source>
        <dbReference type="Proteomes" id="UP000501253"/>
    </source>
</evidence>
<dbReference type="RefSeq" id="WP_168719978.1">
    <property type="nucleotide sequence ID" value="NZ_CP042909.1"/>
</dbReference>
<dbReference type="GO" id="GO:0046872">
    <property type="term" value="F:metal ion binding"/>
    <property type="evidence" value="ECO:0007669"/>
    <property type="project" value="UniProtKB-KW"/>
</dbReference>
<dbReference type="PANTHER" id="PTHR43687">
    <property type="entry name" value="ADENYLYLSULFATE REDUCTASE, BETA SUBUNIT"/>
    <property type="match status" value="1"/>
</dbReference>
<feature type="domain" description="4Fe-4S ferredoxin-type" evidence="8">
    <location>
        <begin position="107"/>
        <end position="136"/>
    </location>
</feature>
<keyword evidence="2" id="KW-0004">4Fe-4S</keyword>
<keyword evidence="6" id="KW-0408">Iron</keyword>
<evidence type="ECO:0000256" key="1">
    <source>
        <dbReference type="ARBA" id="ARBA00022448"/>
    </source>
</evidence>
<gene>
    <name evidence="9" type="ORF">FVE67_07365</name>
</gene>
<dbReference type="Gene3D" id="3.30.70.20">
    <property type="match status" value="1"/>
</dbReference>
<keyword evidence="4" id="KW-0677">Repeat</keyword>
<keyword evidence="3" id="KW-0479">Metal-binding</keyword>
<dbReference type="GO" id="GO:0051539">
    <property type="term" value="F:4 iron, 4 sulfur cluster binding"/>
    <property type="evidence" value="ECO:0007669"/>
    <property type="project" value="UniProtKB-KW"/>
</dbReference>
<dbReference type="Pfam" id="PF12838">
    <property type="entry name" value="Fer4_7"/>
    <property type="match status" value="1"/>
</dbReference>
<dbReference type="SMART" id="SM00930">
    <property type="entry name" value="NIL"/>
    <property type="match status" value="1"/>
</dbReference>
<dbReference type="Proteomes" id="UP000501253">
    <property type="component" value="Chromosome"/>
</dbReference>
<dbReference type="PROSITE" id="PS00198">
    <property type="entry name" value="4FE4S_FER_1"/>
    <property type="match status" value="1"/>
</dbReference>
<evidence type="ECO:0000313" key="9">
    <source>
        <dbReference type="EMBL" id="QJA06624.1"/>
    </source>
</evidence>
<dbReference type="InterPro" id="IPR017900">
    <property type="entry name" value="4Fe4S_Fe_S_CS"/>
</dbReference>
<keyword evidence="7" id="KW-0411">Iron-sulfur</keyword>
<keyword evidence="1" id="KW-0813">Transport</keyword>
<proteinExistence type="predicted"/>
<sequence>MFKRGLVLRFPAEVVDQPIVWRLVKDFDLSFNILKATILPGKEGIMVMELSGHPKNVSRGLQYLRDLGVEVKPIGQEIRRREDLCIHCGSCTAVCPTGALSVNRETMEVIFDPDRCSACELCVTACVVRAMEVRLEREAL</sequence>
<dbReference type="EMBL" id="CP042909">
    <property type="protein sequence ID" value="QJA06624.1"/>
    <property type="molecule type" value="Genomic_DNA"/>
</dbReference>
<dbReference type="SUPFAM" id="SSF54862">
    <property type="entry name" value="4Fe-4S ferredoxins"/>
    <property type="match status" value="1"/>
</dbReference>
<evidence type="ECO:0000256" key="5">
    <source>
        <dbReference type="ARBA" id="ARBA00022982"/>
    </source>
</evidence>
<accession>A0A6H1WTZ8</accession>
<evidence type="ECO:0000256" key="3">
    <source>
        <dbReference type="ARBA" id="ARBA00022723"/>
    </source>
</evidence>
<keyword evidence="10" id="KW-1185">Reference proteome</keyword>
<dbReference type="InterPro" id="IPR050572">
    <property type="entry name" value="Fe-S_Ferredoxin"/>
</dbReference>
<evidence type="ECO:0000256" key="4">
    <source>
        <dbReference type="ARBA" id="ARBA00022737"/>
    </source>
</evidence>
<dbReference type="KEGG" id="tmai:FVE67_07365"/>
<dbReference type="Pfam" id="PF09383">
    <property type="entry name" value="NIL"/>
    <property type="match status" value="1"/>
</dbReference>
<evidence type="ECO:0000256" key="6">
    <source>
        <dbReference type="ARBA" id="ARBA00023004"/>
    </source>
</evidence>
<dbReference type="AlphaFoldDB" id="A0A6H1WTZ8"/>
<dbReference type="PANTHER" id="PTHR43687:SF6">
    <property type="entry name" value="L-ASPARTATE SEMIALDEHYDE SULFURTRANSFERASE IRON-SULFUR SUBUNIT"/>
    <property type="match status" value="1"/>
</dbReference>
<organism evidence="9 10">
    <name type="scientific">Thermosulfurimonas marina</name>
    <dbReference type="NCBI Taxonomy" id="2047767"/>
    <lineage>
        <taxon>Bacteria</taxon>
        <taxon>Pseudomonadati</taxon>
        <taxon>Thermodesulfobacteriota</taxon>
        <taxon>Thermodesulfobacteria</taxon>
        <taxon>Thermodesulfobacteriales</taxon>
        <taxon>Thermodesulfobacteriaceae</taxon>
        <taxon>Thermosulfurimonas</taxon>
    </lineage>
</organism>
<evidence type="ECO:0000259" key="8">
    <source>
        <dbReference type="PROSITE" id="PS51379"/>
    </source>
</evidence>
<feature type="domain" description="4Fe-4S ferredoxin-type" evidence="8">
    <location>
        <begin position="76"/>
        <end position="105"/>
    </location>
</feature>
<name>A0A6H1WTZ8_9BACT</name>
<dbReference type="InterPro" id="IPR017896">
    <property type="entry name" value="4Fe4S_Fe-S-bd"/>
</dbReference>
<dbReference type="SUPFAM" id="SSF55021">
    <property type="entry name" value="ACT-like"/>
    <property type="match status" value="1"/>
</dbReference>